<feature type="compositionally biased region" description="Acidic residues" evidence="8">
    <location>
        <begin position="9"/>
        <end position="19"/>
    </location>
</feature>
<evidence type="ECO:0000256" key="1">
    <source>
        <dbReference type="ARBA" id="ARBA00022741"/>
    </source>
</evidence>
<evidence type="ECO:0000256" key="7">
    <source>
        <dbReference type="ARBA" id="ARBA00049117"/>
    </source>
</evidence>
<evidence type="ECO:0000313" key="12">
    <source>
        <dbReference type="Proteomes" id="UP000095751"/>
    </source>
</evidence>
<dbReference type="GO" id="GO:0005737">
    <property type="term" value="C:cytoplasm"/>
    <property type="evidence" value="ECO:0007669"/>
    <property type="project" value="TreeGrafter"/>
</dbReference>
<feature type="compositionally biased region" description="Basic and acidic residues" evidence="8">
    <location>
        <begin position="76"/>
        <end position="88"/>
    </location>
</feature>
<dbReference type="GO" id="GO:0016787">
    <property type="term" value="F:hydrolase activity"/>
    <property type="evidence" value="ECO:0007669"/>
    <property type="project" value="UniProtKB-KW"/>
</dbReference>
<evidence type="ECO:0000259" key="10">
    <source>
        <dbReference type="Pfam" id="PF07683"/>
    </source>
</evidence>
<dbReference type="Gene3D" id="3.30.1220.10">
    <property type="entry name" value="CobW-like, C-terminal domain"/>
    <property type="match status" value="1"/>
</dbReference>
<feature type="domain" description="CobW C-terminal" evidence="10">
    <location>
        <begin position="359"/>
        <end position="454"/>
    </location>
</feature>
<dbReference type="InterPro" id="IPR027417">
    <property type="entry name" value="P-loop_NTPase"/>
</dbReference>
<dbReference type="InterPro" id="IPR051316">
    <property type="entry name" value="Zinc-reg_GTPase_activator"/>
</dbReference>
<evidence type="ECO:0000256" key="2">
    <source>
        <dbReference type="ARBA" id="ARBA00022801"/>
    </source>
</evidence>
<keyword evidence="4" id="KW-0342">GTP-binding</keyword>
<dbReference type="InterPro" id="IPR003495">
    <property type="entry name" value="CobW/HypB/UreG_nucleotide-bd"/>
</dbReference>
<dbReference type="Pfam" id="PF07683">
    <property type="entry name" value="CobW_C"/>
    <property type="match status" value="1"/>
</dbReference>
<dbReference type="AlphaFoldDB" id="A0A1E7F289"/>
<dbReference type="InterPro" id="IPR011629">
    <property type="entry name" value="CobW-like_C"/>
</dbReference>
<dbReference type="InParanoid" id="A0A1E7F289"/>
<evidence type="ECO:0000259" key="9">
    <source>
        <dbReference type="Pfam" id="PF02492"/>
    </source>
</evidence>
<keyword evidence="2" id="KW-0378">Hydrolase</keyword>
<protein>
    <submittedName>
        <fullName evidence="11">CobW-domain-containing protein</fullName>
    </submittedName>
</protein>
<dbReference type="SUPFAM" id="SSF52540">
    <property type="entry name" value="P-loop containing nucleoside triphosphate hydrolases"/>
    <property type="match status" value="1"/>
</dbReference>
<keyword evidence="5" id="KW-0143">Chaperone</keyword>
<evidence type="ECO:0000313" key="11">
    <source>
        <dbReference type="EMBL" id="OEU12125.1"/>
    </source>
</evidence>
<name>A0A1E7F289_9STRA</name>
<dbReference type="CDD" id="cd03112">
    <property type="entry name" value="CobW-like"/>
    <property type="match status" value="1"/>
</dbReference>
<dbReference type="GO" id="GO:0005525">
    <property type="term" value="F:GTP binding"/>
    <property type="evidence" value="ECO:0007669"/>
    <property type="project" value="UniProtKB-KW"/>
</dbReference>
<feature type="compositionally biased region" description="Low complexity" evidence="8">
    <location>
        <begin position="34"/>
        <end position="75"/>
    </location>
</feature>
<comment type="catalytic activity">
    <reaction evidence="7">
        <text>GTP + H2O = GDP + phosphate + H(+)</text>
        <dbReference type="Rhea" id="RHEA:19669"/>
        <dbReference type="ChEBI" id="CHEBI:15377"/>
        <dbReference type="ChEBI" id="CHEBI:15378"/>
        <dbReference type="ChEBI" id="CHEBI:37565"/>
        <dbReference type="ChEBI" id="CHEBI:43474"/>
        <dbReference type="ChEBI" id="CHEBI:58189"/>
    </reaction>
    <physiologicalReaction direction="left-to-right" evidence="7">
        <dbReference type="Rhea" id="RHEA:19670"/>
    </physiologicalReaction>
</comment>
<evidence type="ECO:0000256" key="8">
    <source>
        <dbReference type="SAM" id="MobiDB-lite"/>
    </source>
</evidence>
<dbReference type="Proteomes" id="UP000095751">
    <property type="component" value="Unassembled WGS sequence"/>
</dbReference>
<proteinExistence type="inferred from homology"/>
<keyword evidence="12" id="KW-1185">Reference proteome</keyword>
<reference evidence="11 12" key="1">
    <citation type="submission" date="2016-09" db="EMBL/GenBank/DDBJ databases">
        <title>Extensive genetic diversity and differential bi-allelic expression allows diatom success in the polar Southern Ocean.</title>
        <authorList>
            <consortium name="DOE Joint Genome Institute"/>
            <person name="Mock T."/>
            <person name="Otillar R.P."/>
            <person name="Strauss J."/>
            <person name="Dupont C."/>
            <person name="Frickenhaus S."/>
            <person name="Maumus F."/>
            <person name="Mcmullan M."/>
            <person name="Sanges R."/>
            <person name="Schmutz J."/>
            <person name="Toseland A."/>
            <person name="Valas R."/>
            <person name="Veluchamy A."/>
            <person name="Ward B.J."/>
            <person name="Allen A."/>
            <person name="Barry K."/>
            <person name="Falciatore A."/>
            <person name="Ferrante M."/>
            <person name="Fortunato A.E."/>
            <person name="Gloeckner G."/>
            <person name="Gruber A."/>
            <person name="Hipkin R."/>
            <person name="Janech M."/>
            <person name="Kroth P."/>
            <person name="Leese F."/>
            <person name="Lindquist E."/>
            <person name="Lyon B.R."/>
            <person name="Martin J."/>
            <person name="Mayer C."/>
            <person name="Parker M."/>
            <person name="Quesneville H."/>
            <person name="Raymond J."/>
            <person name="Uhlig C."/>
            <person name="Valentin K.U."/>
            <person name="Worden A.Z."/>
            <person name="Armbrust E.V."/>
            <person name="Bowler C."/>
            <person name="Green B."/>
            <person name="Moulton V."/>
            <person name="Van Oosterhout C."/>
            <person name="Grigoriev I."/>
        </authorList>
    </citation>
    <scope>NUCLEOTIDE SEQUENCE [LARGE SCALE GENOMIC DNA]</scope>
    <source>
        <strain evidence="11 12">CCMP1102</strain>
    </source>
</reference>
<dbReference type="SUPFAM" id="SSF90002">
    <property type="entry name" value="Hypothetical protein YjiA, C-terminal domain"/>
    <property type="match status" value="1"/>
</dbReference>
<evidence type="ECO:0000256" key="5">
    <source>
        <dbReference type="ARBA" id="ARBA00023186"/>
    </source>
</evidence>
<keyword evidence="3" id="KW-0862">Zinc</keyword>
<dbReference type="Pfam" id="PF02492">
    <property type="entry name" value="cobW"/>
    <property type="match status" value="1"/>
</dbReference>
<dbReference type="KEGG" id="fcy:FRACYDRAFT_191847"/>
<feature type="region of interest" description="Disordered" evidence="8">
    <location>
        <begin position="1"/>
        <end position="90"/>
    </location>
</feature>
<keyword evidence="1" id="KW-0547">Nucleotide-binding</keyword>
<evidence type="ECO:0000256" key="4">
    <source>
        <dbReference type="ARBA" id="ARBA00023134"/>
    </source>
</evidence>
<dbReference type="OrthoDB" id="258627at2759"/>
<dbReference type="PANTHER" id="PTHR13748">
    <property type="entry name" value="COBW-RELATED"/>
    <property type="match status" value="1"/>
</dbReference>
<evidence type="ECO:0000256" key="6">
    <source>
        <dbReference type="ARBA" id="ARBA00034320"/>
    </source>
</evidence>
<evidence type="ECO:0000256" key="3">
    <source>
        <dbReference type="ARBA" id="ARBA00022833"/>
    </source>
</evidence>
<feature type="domain" description="CobW/HypB/UreG nucleotide-binding" evidence="9">
    <location>
        <begin position="93"/>
        <end position="283"/>
    </location>
</feature>
<dbReference type="PANTHER" id="PTHR13748:SF31">
    <property type="entry name" value="ZINC-REGULATED GTPASE METALLOPROTEIN ACTIVATOR 1A-RELATED"/>
    <property type="match status" value="1"/>
</dbReference>
<dbReference type="Gene3D" id="3.40.50.300">
    <property type="entry name" value="P-loop containing nucleotide triphosphate hydrolases"/>
    <property type="match status" value="1"/>
</dbReference>
<dbReference type="FunCoup" id="A0A1E7F289">
    <property type="interactions" value="10"/>
</dbReference>
<gene>
    <name evidence="11" type="ORF">FRACYDRAFT_191847</name>
</gene>
<dbReference type="EMBL" id="KV784365">
    <property type="protein sequence ID" value="OEU12125.1"/>
    <property type="molecule type" value="Genomic_DNA"/>
</dbReference>
<dbReference type="InterPro" id="IPR036627">
    <property type="entry name" value="CobW-likC_sf"/>
</dbReference>
<accession>A0A1E7F289</accession>
<comment type="similarity">
    <text evidence="6">Belongs to the SIMIBI class G3E GTPase family. ZNG1 subfamily.</text>
</comment>
<organism evidence="11 12">
    <name type="scientific">Fragilariopsis cylindrus CCMP1102</name>
    <dbReference type="NCBI Taxonomy" id="635003"/>
    <lineage>
        <taxon>Eukaryota</taxon>
        <taxon>Sar</taxon>
        <taxon>Stramenopiles</taxon>
        <taxon>Ochrophyta</taxon>
        <taxon>Bacillariophyta</taxon>
        <taxon>Bacillariophyceae</taxon>
        <taxon>Bacillariophycidae</taxon>
        <taxon>Bacillariales</taxon>
        <taxon>Bacillariaceae</taxon>
        <taxon>Fragilariopsis</taxon>
    </lineage>
</organism>
<sequence>MASSNNDYDSSDADDDEAPDLILVTPDYDGDNNTAAASSSVVAVDTDTADTDASVTFTSTNPTFTPTSPSNNNEQDNNKEKQEQEQKQAKPCPVTILTGFLGSGKTTLINYILKSPDHGKRIAVIENEFGGLLSVESLIARDGINDSDGNNNNTLQDLIELPNGCICCTVKDTLIVTLELLIAKKRNEIDYIIIEASGVADPGPIASIFWLDETLESRLKLDGIICMIDCKHIVHQISDTEEASKQIAYADRIILNKIDLLAVDEEGDSIQDIETEIRKIHPIVPILHTSYSKIPNLNWILDADCFGGSSRIEEVELSLNGDSLFCTDVNVNNNQHPPTLLPYNIPLQNSYKHKHTSSISTVAFEMNGSLSIKKLNAWLADILWPNQDESDKRLDDFDLDPRRYIVQGVYDLWDIHPASGQDLNFQQDEKRIGKIIIIGKHLEEQELKEGFQECFCL</sequence>